<evidence type="ECO:0000256" key="3">
    <source>
        <dbReference type="ARBA" id="ARBA00022692"/>
    </source>
</evidence>
<keyword evidence="2 7" id="KW-0813">Transport</keyword>
<comment type="similarity">
    <text evidence="7">Belongs to the MIP/aquaporin (TC 1.A.8) family.</text>
</comment>
<dbReference type="InterPro" id="IPR023271">
    <property type="entry name" value="Aquaporin-like"/>
</dbReference>
<evidence type="ECO:0000256" key="8">
    <source>
        <dbReference type="SAM" id="Phobius"/>
    </source>
</evidence>
<dbReference type="GO" id="GO:0016020">
    <property type="term" value="C:membrane"/>
    <property type="evidence" value="ECO:0007669"/>
    <property type="project" value="InterPro"/>
</dbReference>
<evidence type="ECO:0000256" key="2">
    <source>
        <dbReference type="ARBA" id="ARBA00022448"/>
    </source>
</evidence>
<gene>
    <name evidence="9" type="ORF">KI387_011576</name>
</gene>
<feature type="transmembrane region" description="Helical" evidence="8">
    <location>
        <begin position="58"/>
        <end position="84"/>
    </location>
</feature>
<dbReference type="GO" id="GO:0005737">
    <property type="term" value="C:cytoplasm"/>
    <property type="evidence" value="ECO:0007669"/>
    <property type="project" value="UniProtKB-ARBA"/>
</dbReference>
<keyword evidence="4" id="KW-0677">Repeat</keyword>
<feature type="transmembrane region" description="Helical" evidence="8">
    <location>
        <begin position="104"/>
        <end position="123"/>
    </location>
</feature>
<evidence type="ECO:0000313" key="9">
    <source>
        <dbReference type="EMBL" id="KAH9299993.1"/>
    </source>
</evidence>
<dbReference type="GO" id="GO:0015250">
    <property type="term" value="F:water channel activity"/>
    <property type="evidence" value="ECO:0007669"/>
    <property type="project" value="TreeGrafter"/>
</dbReference>
<dbReference type="InterPro" id="IPR000425">
    <property type="entry name" value="MIP"/>
</dbReference>
<dbReference type="OMA" id="CAKMTGS"/>
<keyword evidence="3 7" id="KW-0812">Transmembrane</keyword>
<keyword evidence="5 8" id="KW-1133">Transmembrane helix</keyword>
<evidence type="ECO:0000313" key="10">
    <source>
        <dbReference type="Proteomes" id="UP000824469"/>
    </source>
</evidence>
<evidence type="ECO:0000256" key="5">
    <source>
        <dbReference type="ARBA" id="ARBA00022989"/>
    </source>
</evidence>
<dbReference type="PRINTS" id="PR00783">
    <property type="entry name" value="MINTRINSICP"/>
</dbReference>
<dbReference type="Proteomes" id="UP000824469">
    <property type="component" value="Unassembled WGS sequence"/>
</dbReference>
<evidence type="ECO:0000256" key="6">
    <source>
        <dbReference type="ARBA" id="ARBA00023136"/>
    </source>
</evidence>
<organism evidence="9 10">
    <name type="scientific">Taxus chinensis</name>
    <name type="common">Chinese yew</name>
    <name type="synonym">Taxus wallichiana var. chinensis</name>
    <dbReference type="NCBI Taxonomy" id="29808"/>
    <lineage>
        <taxon>Eukaryota</taxon>
        <taxon>Viridiplantae</taxon>
        <taxon>Streptophyta</taxon>
        <taxon>Embryophyta</taxon>
        <taxon>Tracheophyta</taxon>
        <taxon>Spermatophyta</taxon>
        <taxon>Pinopsida</taxon>
        <taxon>Pinidae</taxon>
        <taxon>Conifers II</taxon>
        <taxon>Cupressales</taxon>
        <taxon>Taxaceae</taxon>
        <taxon>Taxus</taxon>
    </lineage>
</organism>
<dbReference type="Pfam" id="PF00230">
    <property type="entry name" value="MIP"/>
    <property type="match status" value="1"/>
</dbReference>
<proteinExistence type="inferred from homology"/>
<evidence type="ECO:0000256" key="1">
    <source>
        <dbReference type="ARBA" id="ARBA00004127"/>
    </source>
</evidence>
<feature type="non-terminal residue" evidence="9">
    <location>
        <position position="1"/>
    </location>
</feature>
<dbReference type="GO" id="GO:0012505">
    <property type="term" value="C:endomembrane system"/>
    <property type="evidence" value="ECO:0007669"/>
    <property type="project" value="UniProtKB-SubCell"/>
</dbReference>
<dbReference type="EMBL" id="JAHRHJ020000009">
    <property type="protein sequence ID" value="KAH9299993.1"/>
    <property type="molecule type" value="Genomic_DNA"/>
</dbReference>
<dbReference type="InterPro" id="IPR034294">
    <property type="entry name" value="Aquaporin_transptr"/>
</dbReference>
<comment type="caution">
    <text evidence="9">The sequence shown here is derived from an EMBL/GenBank/DDBJ whole genome shotgun (WGS) entry which is preliminary data.</text>
</comment>
<protein>
    <recommendedName>
        <fullName evidence="11">Tonoplast intrinsic protein</fullName>
    </recommendedName>
</protein>
<feature type="transmembrane region" description="Helical" evidence="8">
    <location>
        <begin position="20"/>
        <end position="37"/>
    </location>
</feature>
<keyword evidence="6 8" id="KW-0472">Membrane</keyword>
<dbReference type="GO" id="GO:0019755">
    <property type="term" value="P:one-carbon compound transport"/>
    <property type="evidence" value="ECO:0007669"/>
    <property type="project" value="UniProtKB-ARBA"/>
</dbReference>
<name>A0AA38FES5_TAXCH</name>
<comment type="subcellular location">
    <subcellularLocation>
        <location evidence="1">Endomembrane system</location>
        <topology evidence="1">Multi-pass membrane protein</topology>
    </subcellularLocation>
</comment>
<dbReference type="Gene3D" id="1.20.1080.10">
    <property type="entry name" value="Glycerol uptake facilitator protein"/>
    <property type="match status" value="1"/>
</dbReference>
<accession>A0AA38FES5</accession>
<dbReference type="PANTHER" id="PTHR45665:SF9">
    <property type="entry name" value="AQUAPORIN-8"/>
    <property type="match status" value="1"/>
</dbReference>
<evidence type="ECO:0008006" key="11">
    <source>
        <dbReference type="Google" id="ProtNLM"/>
    </source>
</evidence>
<dbReference type="SUPFAM" id="SSF81338">
    <property type="entry name" value="Aquaporin-like"/>
    <property type="match status" value="1"/>
</dbReference>
<evidence type="ECO:0000256" key="4">
    <source>
        <dbReference type="ARBA" id="ARBA00022737"/>
    </source>
</evidence>
<keyword evidence="10" id="KW-1185">Reference proteome</keyword>
<dbReference type="PANTHER" id="PTHR45665">
    <property type="entry name" value="AQUAPORIN-8"/>
    <property type="match status" value="1"/>
</dbReference>
<feature type="transmembrane region" description="Helical" evidence="8">
    <location>
        <begin position="135"/>
        <end position="160"/>
    </location>
</feature>
<sequence>MPVRRVAIGGADEARHPDSIRAALAEFISTVIFVYAAQGSVMACAKMTGSAPTSPGGLVAIALANGIAFFVAVAVAINISGGHVNPGVTFGALVGGHVSLLRAVMYWIAQLLGALVACALLKFTTGGQSMSALRVAHGVGVWNALVFEIVMTFGLVYTVYATAIDAKRGRLGIIAPLAIGLI</sequence>
<evidence type="ECO:0000256" key="7">
    <source>
        <dbReference type="RuleBase" id="RU000477"/>
    </source>
</evidence>
<reference evidence="9 10" key="1">
    <citation type="journal article" date="2021" name="Nat. Plants">
        <title>The Taxus genome provides insights into paclitaxel biosynthesis.</title>
        <authorList>
            <person name="Xiong X."/>
            <person name="Gou J."/>
            <person name="Liao Q."/>
            <person name="Li Y."/>
            <person name="Zhou Q."/>
            <person name="Bi G."/>
            <person name="Li C."/>
            <person name="Du R."/>
            <person name="Wang X."/>
            <person name="Sun T."/>
            <person name="Guo L."/>
            <person name="Liang H."/>
            <person name="Lu P."/>
            <person name="Wu Y."/>
            <person name="Zhang Z."/>
            <person name="Ro D.K."/>
            <person name="Shang Y."/>
            <person name="Huang S."/>
            <person name="Yan J."/>
        </authorList>
    </citation>
    <scope>NUCLEOTIDE SEQUENCE [LARGE SCALE GENOMIC DNA]</scope>
    <source>
        <strain evidence="9">Ta-2019</strain>
    </source>
</reference>
<dbReference type="AlphaFoldDB" id="A0AA38FES5"/>